<organism evidence="3 4">
    <name type="scientific">Helicoverpa armigera</name>
    <name type="common">Cotton bollworm</name>
    <name type="synonym">Heliothis armigera</name>
    <dbReference type="NCBI Taxonomy" id="29058"/>
    <lineage>
        <taxon>Eukaryota</taxon>
        <taxon>Metazoa</taxon>
        <taxon>Ecdysozoa</taxon>
        <taxon>Arthropoda</taxon>
        <taxon>Hexapoda</taxon>
        <taxon>Insecta</taxon>
        <taxon>Pterygota</taxon>
        <taxon>Neoptera</taxon>
        <taxon>Endopterygota</taxon>
        <taxon>Lepidoptera</taxon>
        <taxon>Glossata</taxon>
        <taxon>Ditrysia</taxon>
        <taxon>Noctuoidea</taxon>
        <taxon>Noctuidae</taxon>
        <taxon>Heliothinae</taxon>
        <taxon>Helicoverpa</taxon>
    </lineage>
</organism>
<proteinExistence type="predicted"/>
<feature type="compositionally biased region" description="Polar residues" evidence="2">
    <location>
        <begin position="41"/>
        <end position="50"/>
    </location>
</feature>
<keyword evidence="4" id="KW-1185">Reference proteome</keyword>
<evidence type="ECO:0000256" key="1">
    <source>
        <dbReference type="SAM" id="Coils"/>
    </source>
</evidence>
<gene>
    <name evidence="3" type="primary">HaOG215592</name>
    <name evidence="3" type="ORF">B5X24_HaOG215592</name>
</gene>
<protein>
    <recommendedName>
        <fullName evidence="5">Regulatory protein zeste</fullName>
    </recommendedName>
</protein>
<keyword evidence="1" id="KW-0175">Coiled coil</keyword>
<dbReference type="OrthoDB" id="8053018at2759"/>
<reference evidence="3 4" key="1">
    <citation type="journal article" date="2017" name="BMC Biol.">
        <title>Genomic innovations, transcriptional plasticity and gene loss underlying the evolution and divergence of two highly polyphagous and invasive Helicoverpa pest species.</title>
        <authorList>
            <person name="Pearce S.L."/>
            <person name="Clarke D.F."/>
            <person name="East P.D."/>
            <person name="Elfekih S."/>
            <person name="Gordon K.H."/>
            <person name="Jermiin L.S."/>
            <person name="McGaughran A."/>
            <person name="Oakeshott J.G."/>
            <person name="Papanikolaou A."/>
            <person name="Perera O.P."/>
            <person name="Rane R.V."/>
            <person name="Richards S."/>
            <person name="Tay W.T."/>
            <person name="Walsh T.K."/>
            <person name="Anderson A."/>
            <person name="Anderson C.J."/>
            <person name="Asgari S."/>
            <person name="Board P.G."/>
            <person name="Bretschneider A."/>
            <person name="Campbell P.M."/>
            <person name="Chertemps T."/>
            <person name="Christeller J.T."/>
            <person name="Coppin C.W."/>
            <person name="Downes S.J."/>
            <person name="Duan G."/>
            <person name="Farnsworth C.A."/>
            <person name="Good R.T."/>
            <person name="Han L.B."/>
            <person name="Han Y.C."/>
            <person name="Hatje K."/>
            <person name="Horne I."/>
            <person name="Huang Y.P."/>
            <person name="Hughes D.S."/>
            <person name="Jacquin-Joly E."/>
            <person name="James W."/>
            <person name="Jhangiani S."/>
            <person name="Kollmar M."/>
            <person name="Kuwar S.S."/>
            <person name="Li S."/>
            <person name="Liu N.Y."/>
            <person name="Maibeche M.T."/>
            <person name="Miller J.R."/>
            <person name="Montagne N."/>
            <person name="Perry T."/>
            <person name="Qu J."/>
            <person name="Song S.V."/>
            <person name="Sutton G.G."/>
            <person name="Vogel H."/>
            <person name="Walenz B.P."/>
            <person name="Xu W."/>
            <person name="Zhang H.J."/>
            <person name="Zou Z."/>
            <person name="Batterham P."/>
            <person name="Edwards O.R."/>
            <person name="Feyereisen R."/>
            <person name="Gibbs R.A."/>
            <person name="Heckel D.G."/>
            <person name="McGrath A."/>
            <person name="Robin C."/>
            <person name="Scherer S.E."/>
            <person name="Worley K.C."/>
            <person name="Wu Y.D."/>
        </authorList>
    </citation>
    <scope>NUCLEOTIDE SEQUENCE [LARGE SCALE GENOMIC DNA]</scope>
    <source>
        <strain evidence="3">Harm_GR_Male_#8</strain>
        <tissue evidence="3">Whole organism</tissue>
    </source>
</reference>
<evidence type="ECO:0000313" key="3">
    <source>
        <dbReference type="EMBL" id="PZC70570.1"/>
    </source>
</evidence>
<feature type="compositionally biased region" description="Basic and acidic residues" evidence="2">
    <location>
        <begin position="51"/>
        <end position="64"/>
    </location>
</feature>
<dbReference type="AlphaFoldDB" id="A0A2W1BCD0"/>
<feature type="coiled-coil region" evidence="1">
    <location>
        <begin position="154"/>
        <end position="188"/>
    </location>
</feature>
<evidence type="ECO:0000256" key="2">
    <source>
        <dbReference type="SAM" id="MobiDB-lite"/>
    </source>
</evidence>
<sequence length="321" mass="37112">MRTSQTQYEMMVEFMEANGDLSKPSGGPRGRNFIQMKWKELSNQLNSEGTGESRSEEKWRKEAAEISQPSETRVPDAHVDDYEIDCNIPGTSSQPTVAPPPPPSAPDETPALPSTEAHPPSPQIPEEETWKPPPQKKAKEQQIGKMFLEADRKAKEYARERDRAYEELEKERLQIRTEELRVRELEMKERVRQRDDELRVRELEMKERVRQRDDELRVRELEMRERVRQRDDELRVRELEMQERADDEMPFDTVELTANVPDWSIAITAPCTDVAGVHATICDNDVKAVAHFVDANTLLIHRPGNLQGVGKVDGIVYCRNR</sequence>
<accession>A0A2W1BCD0</accession>
<dbReference type="Proteomes" id="UP000249218">
    <property type="component" value="Unassembled WGS sequence"/>
</dbReference>
<evidence type="ECO:0008006" key="5">
    <source>
        <dbReference type="Google" id="ProtNLM"/>
    </source>
</evidence>
<dbReference type="EMBL" id="KZ150542">
    <property type="protein sequence ID" value="PZC70570.1"/>
    <property type="molecule type" value="Genomic_DNA"/>
</dbReference>
<feature type="region of interest" description="Disordered" evidence="2">
    <location>
        <begin position="40"/>
        <end position="141"/>
    </location>
</feature>
<name>A0A2W1BCD0_HELAM</name>
<evidence type="ECO:0000313" key="4">
    <source>
        <dbReference type="Proteomes" id="UP000249218"/>
    </source>
</evidence>